<evidence type="ECO:0008006" key="11">
    <source>
        <dbReference type="Google" id="ProtNLM"/>
    </source>
</evidence>
<dbReference type="SUPFAM" id="SSF56112">
    <property type="entry name" value="Protein kinase-like (PK-like)"/>
    <property type="match status" value="1"/>
</dbReference>
<reference evidence="9" key="3">
    <citation type="submission" date="2016-03" db="UniProtKB">
        <authorList>
            <consortium name="EnsemblProtists"/>
        </authorList>
    </citation>
    <scope>IDENTIFICATION</scope>
</reference>
<dbReference type="PROSITE" id="PS50011">
    <property type="entry name" value="PROTEIN_KINASE_DOM"/>
    <property type="match status" value="1"/>
</dbReference>
<sequence length="433" mass="49416">MEKYELGAPLGEGAFAVCRLGKSKATPDLKVAVKTVLRSHPHFDMKALNHEITIMRAANHPKCIGLIEVIEDKQAVHLVEELASGGELFDRIVALGRFTEKDAVFLVHQVFDGIAYLHSIDIVHRDLKPENLLMVGRDESDPSYMQIKIADFGLSAMKANAKSDEEWSKEMREFCGTQDYLAPEVFKIAALGKKAGNLQYDAKVDVWSVGVIYYIMLCGYPPFYSEDNDMLKMIQQIMHAKFKFHSPKWDSVSSDSKDFIMKCLTVDTSKRPSAAECMKDPLFANNHVFSEQALDVKDDLREFLSKRRKKVLGAVKAIARMETIANFKFFRDPKDPTQREAERLFRTIDSLGNSNGFLELYEVILYIQEYMQHMFYKKNSMGDNVVDEKKLKDFASNLRNLVDTNKDGAISLEEFVQGFVTWKHFIEEQEKAS</sequence>
<dbReference type="InterPro" id="IPR011009">
    <property type="entry name" value="Kinase-like_dom_sf"/>
</dbReference>
<keyword evidence="5" id="KW-0418">Kinase</keyword>
<dbReference type="SMART" id="SM00220">
    <property type="entry name" value="S_TKc"/>
    <property type="match status" value="1"/>
</dbReference>
<dbReference type="PROSITE" id="PS00018">
    <property type="entry name" value="EF_HAND_1"/>
    <property type="match status" value="1"/>
</dbReference>
<gene>
    <name evidence="8" type="ORF">GUITHDRAFT_154485</name>
</gene>
<organism evidence="8">
    <name type="scientific">Guillardia theta (strain CCMP2712)</name>
    <name type="common">Cryptophyte</name>
    <dbReference type="NCBI Taxonomy" id="905079"/>
    <lineage>
        <taxon>Eukaryota</taxon>
        <taxon>Cryptophyceae</taxon>
        <taxon>Pyrenomonadales</taxon>
        <taxon>Geminigeraceae</taxon>
        <taxon>Guillardia</taxon>
    </lineage>
</organism>
<dbReference type="PROSITE" id="PS00108">
    <property type="entry name" value="PROTEIN_KINASE_ST"/>
    <property type="match status" value="1"/>
</dbReference>
<dbReference type="OrthoDB" id="40902at2759"/>
<dbReference type="PaxDb" id="55529-EKX39233"/>
<dbReference type="InterPro" id="IPR008271">
    <property type="entry name" value="Ser/Thr_kinase_AS"/>
</dbReference>
<keyword evidence="10" id="KW-1185">Reference proteome</keyword>
<keyword evidence="5" id="KW-0723">Serine/threonine-protein kinase</keyword>
<keyword evidence="5" id="KW-0808">Transferase</keyword>
<feature type="domain" description="Protein kinase" evidence="6">
    <location>
        <begin position="4"/>
        <end position="283"/>
    </location>
</feature>
<dbReference type="STRING" id="905079.L1ISM2"/>
<dbReference type="GO" id="GO:0005524">
    <property type="term" value="F:ATP binding"/>
    <property type="evidence" value="ECO:0007669"/>
    <property type="project" value="UniProtKB-UniRule"/>
</dbReference>
<dbReference type="GO" id="GO:0005509">
    <property type="term" value="F:calcium ion binding"/>
    <property type="evidence" value="ECO:0007669"/>
    <property type="project" value="InterPro"/>
</dbReference>
<dbReference type="KEGG" id="gtt:GUITHDRAFT_154485"/>
<proteinExistence type="inferred from homology"/>
<dbReference type="InterPro" id="IPR018247">
    <property type="entry name" value="EF_Hand_1_Ca_BS"/>
</dbReference>
<evidence type="ECO:0000256" key="1">
    <source>
        <dbReference type="ARBA" id="ARBA00022741"/>
    </source>
</evidence>
<dbReference type="GeneID" id="17295956"/>
<evidence type="ECO:0000256" key="4">
    <source>
        <dbReference type="PROSITE-ProRule" id="PRU10141"/>
    </source>
</evidence>
<evidence type="ECO:0000313" key="9">
    <source>
        <dbReference type="EnsemblProtists" id="EKX39233"/>
    </source>
</evidence>
<dbReference type="HOGENOM" id="CLU_000288_63_0_1"/>
<keyword evidence="2" id="KW-0106">Calcium</keyword>
<dbReference type="FunFam" id="1.10.510.10:FF:000571">
    <property type="entry name" value="Maternal embryonic leucine zipper kinase"/>
    <property type="match status" value="1"/>
</dbReference>
<feature type="binding site" evidence="4">
    <location>
        <position position="34"/>
    </location>
    <ligand>
        <name>ATP</name>
        <dbReference type="ChEBI" id="CHEBI:30616"/>
    </ligand>
</feature>
<evidence type="ECO:0000256" key="3">
    <source>
        <dbReference type="ARBA" id="ARBA00022840"/>
    </source>
</evidence>
<dbReference type="InterPro" id="IPR011992">
    <property type="entry name" value="EF-hand-dom_pair"/>
</dbReference>
<dbReference type="Gene3D" id="1.10.510.10">
    <property type="entry name" value="Transferase(Phosphotransferase) domain 1"/>
    <property type="match status" value="1"/>
</dbReference>
<dbReference type="EMBL" id="JH993041">
    <property type="protein sequence ID" value="EKX39233.1"/>
    <property type="molecule type" value="Genomic_DNA"/>
</dbReference>
<reference evidence="8 10" key="1">
    <citation type="journal article" date="2012" name="Nature">
        <title>Algal genomes reveal evolutionary mosaicism and the fate of nucleomorphs.</title>
        <authorList>
            <consortium name="DOE Joint Genome Institute"/>
            <person name="Curtis B.A."/>
            <person name="Tanifuji G."/>
            <person name="Burki F."/>
            <person name="Gruber A."/>
            <person name="Irimia M."/>
            <person name="Maruyama S."/>
            <person name="Arias M.C."/>
            <person name="Ball S.G."/>
            <person name="Gile G.H."/>
            <person name="Hirakawa Y."/>
            <person name="Hopkins J.F."/>
            <person name="Kuo A."/>
            <person name="Rensing S.A."/>
            <person name="Schmutz J."/>
            <person name="Symeonidi A."/>
            <person name="Elias M."/>
            <person name="Eveleigh R.J."/>
            <person name="Herman E.K."/>
            <person name="Klute M.J."/>
            <person name="Nakayama T."/>
            <person name="Obornik M."/>
            <person name="Reyes-Prieto A."/>
            <person name="Armbrust E.V."/>
            <person name="Aves S.J."/>
            <person name="Beiko R.G."/>
            <person name="Coutinho P."/>
            <person name="Dacks J.B."/>
            <person name="Durnford D.G."/>
            <person name="Fast N.M."/>
            <person name="Green B.R."/>
            <person name="Grisdale C.J."/>
            <person name="Hempel F."/>
            <person name="Henrissat B."/>
            <person name="Hoppner M.P."/>
            <person name="Ishida K."/>
            <person name="Kim E."/>
            <person name="Koreny L."/>
            <person name="Kroth P.G."/>
            <person name="Liu Y."/>
            <person name="Malik S.B."/>
            <person name="Maier U.G."/>
            <person name="McRose D."/>
            <person name="Mock T."/>
            <person name="Neilson J.A."/>
            <person name="Onodera N.T."/>
            <person name="Poole A.M."/>
            <person name="Pritham E.J."/>
            <person name="Richards T.A."/>
            <person name="Rocap G."/>
            <person name="Roy S.W."/>
            <person name="Sarai C."/>
            <person name="Schaack S."/>
            <person name="Shirato S."/>
            <person name="Slamovits C.H."/>
            <person name="Spencer D.F."/>
            <person name="Suzuki S."/>
            <person name="Worden A.Z."/>
            <person name="Zauner S."/>
            <person name="Barry K."/>
            <person name="Bell C."/>
            <person name="Bharti A.K."/>
            <person name="Crow J.A."/>
            <person name="Grimwood J."/>
            <person name="Kramer R."/>
            <person name="Lindquist E."/>
            <person name="Lucas S."/>
            <person name="Salamov A."/>
            <person name="McFadden G.I."/>
            <person name="Lane C.E."/>
            <person name="Keeling P.J."/>
            <person name="Gray M.W."/>
            <person name="Grigoriev I.V."/>
            <person name="Archibald J.M."/>
        </authorList>
    </citation>
    <scope>NUCLEOTIDE SEQUENCE</scope>
    <source>
        <strain evidence="8 10">CCMP2712</strain>
    </source>
</reference>
<dbReference type="eggNOG" id="KOG0032">
    <property type="taxonomic scope" value="Eukaryota"/>
</dbReference>
<evidence type="ECO:0000259" key="6">
    <source>
        <dbReference type="PROSITE" id="PS50011"/>
    </source>
</evidence>
<dbReference type="InterPro" id="IPR000719">
    <property type="entry name" value="Prot_kinase_dom"/>
</dbReference>
<dbReference type="PROSITE" id="PS00107">
    <property type="entry name" value="PROTEIN_KINASE_ATP"/>
    <property type="match status" value="1"/>
</dbReference>
<evidence type="ECO:0000256" key="5">
    <source>
        <dbReference type="RuleBase" id="RU000304"/>
    </source>
</evidence>
<comment type="similarity">
    <text evidence="5">Belongs to the protein kinase superfamily.</text>
</comment>
<evidence type="ECO:0000313" key="8">
    <source>
        <dbReference type="EMBL" id="EKX39233.1"/>
    </source>
</evidence>
<dbReference type="Proteomes" id="UP000011087">
    <property type="component" value="Unassembled WGS sequence"/>
</dbReference>
<keyword evidence="3 4" id="KW-0067">ATP-binding</keyword>
<dbReference type="AlphaFoldDB" id="L1ISM2"/>
<evidence type="ECO:0000313" key="10">
    <source>
        <dbReference type="Proteomes" id="UP000011087"/>
    </source>
</evidence>
<dbReference type="GO" id="GO:0004674">
    <property type="term" value="F:protein serine/threonine kinase activity"/>
    <property type="evidence" value="ECO:0007669"/>
    <property type="project" value="UniProtKB-KW"/>
</dbReference>
<name>L1ISM2_GUITC</name>
<reference evidence="10" key="2">
    <citation type="submission" date="2012-11" db="EMBL/GenBank/DDBJ databases">
        <authorList>
            <person name="Kuo A."/>
            <person name="Curtis B.A."/>
            <person name="Tanifuji G."/>
            <person name="Burki F."/>
            <person name="Gruber A."/>
            <person name="Irimia M."/>
            <person name="Maruyama S."/>
            <person name="Arias M.C."/>
            <person name="Ball S.G."/>
            <person name="Gile G.H."/>
            <person name="Hirakawa Y."/>
            <person name="Hopkins J.F."/>
            <person name="Rensing S.A."/>
            <person name="Schmutz J."/>
            <person name="Symeonidi A."/>
            <person name="Elias M."/>
            <person name="Eveleigh R.J."/>
            <person name="Herman E.K."/>
            <person name="Klute M.J."/>
            <person name="Nakayama T."/>
            <person name="Obornik M."/>
            <person name="Reyes-Prieto A."/>
            <person name="Armbrust E.V."/>
            <person name="Aves S.J."/>
            <person name="Beiko R.G."/>
            <person name="Coutinho P."/>
            <person name="Dacks J.B."/>
            <person name="Durnford D.G."/>
            <person name="Fast N.M."/>
            <person name="Green B.R."/>
            <person name="Grisdale C."/>
            <person name="Hempe F."/>
            <person name="Henrissat B."/>
            <person name="Hoppner M.P."/>
            <person name="Ishida K.-I."/>
            <person name="Kim E."/>
            <person name="Koreny L."/>
            <person name="Kroth P.G."/>
            <person name="Liu Y."/>
            <person name="Malik S.-B."/>
            <person name="Maier U.G."/>
            <person name="McRose D."/>
            <person name="Mock T."/>
            <person name="Neilson J.A."/>
            <person name="Onodera N.T."/>
            <person name="Poole A.M."/>
            <person name="Pritham E.J."/>
            <person name="Richards T.A."/>
            <person name="Rocap G."/>
            <person name="Roy S.W."/>
            <person name="Sarai C."/>
            <person name="Schaack S."/>
            <person name="Shirato S."/>
            <person name="Slamovits C.H."/>
            <person name="Spencer D.F."/>
            <person name="Suzuki S."/>
            <person name="Worden A.Z."/>
            <person name="Zauner S."/>
            <person name="Barry K."/>
            <person name="Bell C."/>
            <person name="Bharti A.K."/>
            <person name="Crow J.A."/>
            <person name="Grimwood J."/>
            <person name="Kramer R."/>
            <person name="Lindquist E."/>
            <person name="Lucas S."/>
            <person name="Salamov A."/>
            <person name="McFadden G.I."/>
            <person name="Lane C.E."/>
            <person name="Keeling P.J."/>
            <person name="Gray M.W."/>
            <person name="Grigoriev I.V."/>
            <person name="Archibald J.M."/>
        </authorList>
    </citation>
    <scope>NUCLEOTIDE SEQUENCE</scope>
    <source>
        <strain evidence="10">CCMP2712</strain>
    </source>
</reference>
<dbReference type="PROSITE" id="PS50222">
    <property type="entry name" value="EF_HAND_2"/>
    <property type="match status" value="1"/>
</dbReference>
<keyword evidence="1 4" id="KW-0547">Nucleotide-binding</keyword>
<feature type="domain" description="EF-hand" evidence="7">
    <location>
        <begin position="400"/>
        <end position="425"/>
    </location>
</feature>
<dbReference type="Pfam" id="PF00069">
    <property type="entry name" value="Pkinase"/>
    <property type="match status" value="1"/>
</dbReference>
<dbReference type="InterPro" id="IPR017441">
    <property type="entry name" value="Protein_kinase_ATP_BS"/>
</dbReference>
<dbReference type="Gene3D" id="3.30.200.20">
    <property type="entry name" value="Phosphorylase Kinase, domain 1"/>
    <property type="match status" value="1"/>
</dbReference>
<evidence type="ECO:0000259" key="7">
    <source>
        <dbReference type="PROSITE" id="PS50222"/>
    </source>
</evidence>
<dbReference type="SUPFAM" id="SSF47473">
    <property type="entry name" value="EF-hand"/>
    <property type="match status" value="1"/>
</dbReference>
<dbReference type="InterPro" id="IPR002048">
    <property type="entry name" value="EF_hand_dom"/>
</dbReference>
<dbReference type="Gene3D" id="1.10.238.10">
    <property type="entry name" value="EF-hand"/>
    <property type="match status" value="1"/>
</dbReference>
<dbReference type="RefSeq" id="XP_005826213.1">
    <property type="nucleotide sequence ID" value="XM_005826156.1"/>
</dbReference>
<dbReference type="EnsemblProtists" id="EKX39233">
    <property type="protein sequence ID" value="EKX39233"/>
    <property type="gene ID" value="GUITHDRAFT_154485"/>
</dbReference>
<evidence type="ECO:0000256" key="2">
    <source>
        <dbReference type="ARBA" id="ARBA00022837"/>
    </source>
</evidence>
<dbReference type="PANTHER" id="PTHR24347">
    <property type="entry name" value="SERINE/THREONINE-PROTEIN KINASE"/>
    <property type="match status" value="1"/>
</dbReference>
<dbReference type="CDD" id="cd05117">
    <property type="entry name" value="STKc_CAMK"/>
    <property type="match status" value="1"/>
</dbReference>
<protein>
    <recommendedName>
        <fullName evidence="11">Calmodulin</fullName>
    </recommendedName>
</protein>
<accession>L1ISM2</accession>